<evidence type="ECO:0000313" key="1">
    <source>
        <dbReference type="EMBL" id="KHE93493.1"/>
    </source>
</evidence>
<accession>A0A0B0EQS6</accession>
<name>A0A0B0EQS6_9BACT</name>
<reference evidence="1 2" key="1">
    <citation type="submission" date="2014-10" db="EMBL/GenBank/DDBJ databases">
        <title>Draft genome of anammox bacterium scalindua brodae, obtained using differential coverage binning of sequence data from two enrichment reactors.</title>
        <authorList>
            <person name="Speth D.R."/>
            <person name="Russ L."/>
            <person name="Kartal B."/>
            <person name="Op den Camp H.J."/>
            <person name="Dutilh B.E."/>
            <person name="Jetten M.S."/>
        </authorList>
    </citation>
    <scope>NUCLEOTIDE SEQUENCE [LARGE SCALE GENOMIC DNA]</scope>
    <source>
        <strain evidence="1">RU1</strain>
    </source>
</reference>
<proteinExistence type="predicted"/>
<dbReference type="AlphaFoldDB" id="A0A0B0EQS6"/>
<dbReference type="Proteomes" id="UP000030652">
    <property type="component" value="Unassembled WGS sequence"/>
</dbReference>
<organism evidence="1 2">
    <name type="scientific">Candidatus Scalindua brodae</name>
    <dbReference type="NCBI Taxonomy" id="237368"/>
    <lineage>
        <taxon>Bacteria</taxon>
        <taxon>Pseudomonadati</taxon>
        <taxon>Planctomycetota</taxon>
        <taxon>Candidatus Brocadiia</taxon>
        <taxon>Candidatus Brocadiales</taxon>
        <taxon>Candidatus Scalinduaceae</taxon>
        <taxon>Candidatus Scalindua</taxon>
    </lineage>
</organism>
<comment type="caution">
    <text evidence="1">The sequence shown here is derived from an EMBL/GenBank/DDBJ whole genome shotgun (WGS) entry which is preliminary data.</text>
</comment>
<gene>
    <name evidence="1" type="ORF">SCABRO_00788</name>
</gene>
<evidence type="ECO:0000313" key="2">
    <source>
        <dbReference type="Proteomes" id="UP000030652"/>
    </source>
</evidence>
<protein>
    <submittedName>
        <fullName evidence="1">Uncharacterized protein</fullName>
    </submittedName>
</protein>
<dbReference type="EMBL" id="JRYO01000056">
    <property type="protein sequence ID" value="KHE93493.1"/>
    <property type="molecule type" value="Genomic_DNA"/>
</dbReference>
<sequence length="44" mass="4972">MHHLSNPSSDKAARLLAGHLNETETIYPGTNLRLHYDFGIRLNP</sequence>